<dbReference type="InterPro" id="IPR009081">
    <property type="entry name" value="PP-bd_ACP"/>
</dbReference>
<organism evidence="2 3">
    <name type="scientific">Glacieibacterium frigidum</name>
    <dbReference type="NCBI Taxonomy" id="2593303"/>
    <lineage>
        <taxon>Bacteria</taxon>
        <taxon>Pseudomonadati</taxon>
        <taxon>Pseudomonadota</taxon>
        <taxon>Alphaproteobacteria</taxon>
        <taxon>Sphingomonadales</taxon>
        <taxon>Sphingosinicellaceae</taxon>
        <taxon>Glacieibacterium</taxon>
    </lineage>
</organism>
<evidence type="ECO:0000313" key="2">
    <source>
        <dbReference type="EMBL" id="TRW17666.1"/>
    </source>
</evidence>
<dbReference type="PROSITE" id="PS50075">
    <property type="entry name" value="CARRIER"/>
    <property type="match status" value="1"/>
</dbReference>
<proteinExistence type="predicted"/>
<gene>
    <name evidence="2" type="ORF">FMM06_05830</name>
</gene>
<protein>
    <submittedName>
        <fullName evidence="2">Acyl carrier protein</fullName>
    </submittedName>
</protein>
<keyword evidence="3" id="KW-1185">Reference proteome</keyword>
<dbReference type="InterPro" id="IPR036736">
    <property type="entry name" value="ACP-like_sf"/>
</dbReference>
<dbReference type="OrthoDB" id="2626117at2"/>
<dbReference type="Pfam" id="PF00550">
    <property type="entry name" value="PP-binding"/>
    <property type="match status" value="1"/>
</dbReference>
<feature type="domain" description="Carrier" evidence="1">
    <location>
        <begin position="4"/>
        <end position="85"/>
    </location>
</feature>
<comment type="caution">
    <text evidence="2">The sequence shown here is derived from an EMBL/GenBank/DDBJ whole genome shotgun (WGS) entry which is preliminary data.</text>
</comment>
<reference evidence="2 3" key="1">
    <citation type="submission" date="2019-07" db="EMBL/GenBank/DDBJ databases">
        <title>Novel species isolated from glacier.</title>
        <authorList>
            <person name="Liu Q."/>
            <person name="Xin Y.-H."/>
        </authorList>
    </citation>
    <scope>NUCLEOTIDE SEQUENCE [LARGE SCALE GENOMIC DNA]</scope>
    <source>
        <strain evidence="2 3">LB1R16</strain>
    </source>
</reference>
<dbReference type="Gene3D" id="1.10.1200.10">
    <property type="entry name" value="ACP-like"/>
    <property type="match status" value="1"/>
</dbReference>
<sequence>MDANPDLDAVRTLLVHELGLSAATAATLDANSGLFGDLPELDSMAVARVLTAIEDRFGFVIDDDEVDAELFETLGALSRFVTAKRALKAA</sequence>
<dbReference type="RefSeq" id="WP_143555215.1">
    <property type="nucleotide sequence ID" value="NZ_VJWA01000001.1"/>
</dbReference>
<dbReference type="Proteomes" id="UP000317894">
    <property type="component" value="Unassembled WGS sequence"/>
</dbReference>
<accession>A0A552UHH2</accession>
<dbReference type="SUPFAM" id="SSF47336">
    <property type="entry name" value="ACP-like"/>
    <property type="match status" value="1"/>
</dbReference>
<name>A0A552UHH2_9SPHN</name>
<evidence type="ECO:0000259" key="1">
    <source>
        <dbReference type="PROSITE" id="PS50075"/>
    </source>
</evidence>
<evidence type="ECO:0000313" key="3">
    <source>
        <dbReference type="Proteomes" id="UP000317894"/>
    </source>
</evidence>
<dbReference type="EMBL" id="VJWA01000001">
    <property type="protein sequence ID" value="TRW17666.1"/>
    <property type="molecule type" value="Genomic_DNA"/>
</dbReference>
<dbReference type="AlphaFoldDB" id="A0A552UHH2"/>